<organism evidence="2 3">
    <name type="scientific">Penguinpox virus</name>
    <dbReference type="NCBI Taxonomy" id="648998"/>
    <lineage>
        <taxon>Viruses</taxon>
        <taxon>Varidnaviria</taxon>
        <taxon>Bamfordvirae</taxon>
        <taxon>Nucleocytoviricota</taxon>
        <taxon>Pokkesviricetes</taxon>
        <taxon>Chitovirales</taxon>
        <taxon>Poxviridae</taxon>
        <taxon>Chordopoxvirinae</taxon>
        <taxon>Avipoxvirus</taxon>
        <taxon>Avipoxvirus penguinpox</taxon>
    </lineage>
</organism>
<evidence type="ECO:0000313" key="2">
    <source>
        <dbReference type="EMBL" id="AID46944.1"/>
    </source>
</evidence>
<reference evidence="2 3" key="1">
    <citation type="journal article" date="2014" name="BMC Genomics">
        <title>The complete genome sequences of poxviruses isolated from a penguin and a pigeon in South Africa and comparison to other sequenced avipoxviruses.</title>
        <authorList>
            <person name="Offerman K."/>
            <person name="Carulei O."/>
            <person name="van der Walt A.P."/>
            <person name="Douglass N."/>
            <person name="Williamson A.L."/>
        </authorList>
    </citation>
    <scope>NUCLEOTIDE SEQUENCE [LARGE SCALE GENOMIC DNA]</scope>
    <source>
        <strain evidence="2">PSan92</strain>
    </source>
</reference>
<keyword evidence="1" id="KW-0812">Transmembrane</keyword>
<dbReference type="KEGG" id="vg:19738224"/>
<keyword evidence="3" id="KW-1185">Reference proteome</keyword>
<gene>
    <name evidence="2" type="ORF">pepv_218</name>
</gene>
<evidence type="ECO:0000313" key="3">
    <source>
        <dbReference type="Proteomes" id="UP000140838"/>
    </source>
</evidence>
<dbReference type="EMBL" id="KJ859677">
    <property type="protein sequence ID" value="AID46944.1"/>
    <property type="molecule type" value="Genomic_DNA"/>
</dbReference>
<sequence length="220" mass="25523">MDRVITILVILSNIFYVSPCKRSISIEKSEVNIILCPSTSIKCAKWMYVEKKEPKSQVYKTLGITVYPDSYHIKEPKDLTNLTLDKITLKRWNSGDVYHISIGVKKKCKGSVIESIFVDDGYIIRYNNEVDNSTELYNNTTNIVLIHFLNNYQLYTLVFCSICVVIIVITVCYISYKHKHISKKIRTIDNSEKFILINVHPDREPLITHIDESEYESDDD</sequence>
<feature type="transmembrane region" description="Helical" evidence="1">
    <location>
        <begin position="154"/>
        <end position="176"/>
    </location>
</feature>
<protein>
    <submittedName>
        <fullName evidence="2">Uncharacterized protein</fullName>
    </submittedName>
</protein>
<proteinExistence type="predicted"/>
<keyword evidence="1" id="KW-0472">Membrane</keyword>
<evidence type="ECO:0000256" key="1">
    <source>
        <dbReference type="SAM" id="Phobius"/>
    </source>
</evidence>
<keyword evidence="1" id="KW-1133">Transmembrane helix</keyword>
<accession>A0A068EF78</accession>
<dbReference type="RefSeq" id="YP_009046202.1">
    <property type="nucleotide sequence ID" value="NC_024446.1"/>
</dbReference>
<name>A0A068EF78_9POXV</name>
<dbReference type="Proteomes" id="UP000140838">
    <property type="component" value="Genome"/>
</dbReference>
<dbReference type="GeneID" id="19738224"/>